<keyword evidence="1" id="KW-0812">Transmembrane</keyword>
<proteinExistence type="predicted"/>
<dbReference type="OrthoDB" id="3105089at2759"/>
<accession>A0A0C9XWW5</accession>
<dbReference type="HOGENOM" id="CLU_169367_0_0_1"/>
<name>A0A0C9XWW5_9AGAR</name>
<evidence type="ECO:0000313" key="3">
    <source>
        <dbReference type="Proteomes" id="UP000054477"/>
    </source>
</evidence>
<feature type="transmembrane region" description="Helical" evidence="1">
    <location>
        <begin position="37"/>
        <end position="61"/>
    </location>
</feature>
<keyword evidence="1" id="KW-1133">Transmembrane helix</keyword>
<organism evidence="2 3">
    <name type="scientific">Laccaria amethystina LaAM-08-1</name>
    <dbReference type="NCBI Taxonomy" id="1095629"/>
    <lineage>
        <taxon>Eukaryota</taxon>
        <taxon>Fungi</taxon>
        <taxon>Dikarya</taxon>
        <taxon>Basidiomycota</taxon>
        <taxon>Agaricomycotina</taxon>
        <taxon>Agaricomycetes</taxon>
        <taxon>Agaricomycetidae</taxon>
        <taxon>Agaricales</taxon>
        <taxon>Agaricineae</taxon>
        <taxon>Hydnangiaceae</taxon>
        <taxon>Laccaria</taxon>
    </lineage>
</organism>
<dbReference type="Proteomes" id="UP000054477">
    <property type="component" value="Unassembled WGS sequence"/>
</dbReference>
<evidence type="ECO:0000313" key="2">
    <source>
        <dbReference type="EMBL" id="KIK02137.1"/>
    </source>
</evidence>
<dbReference type="AlphaFoldDB" id="A0A0C9XWW5"/>
<evidence type="ECO:0000256" key="1">
    <source>
        <dbReference type="SAM" id="Phobius"/>
    </source>
</evidence>
<feature type="transmembrane region" description="Helical" evidence="1">
    <location>
        <begin position="6"/>
        <end position="25"/>
    </location>
</feature>
<feature type="non-terminal residue" evidence="2">
    <location>
        <position position="80"/>
    </location>
</feature>
<reference evidence="2 3" key="1">
    <citation type="submission" date="2014-04" db="EMBL/GenBank/DDBJ databases">
        <authorList>
            <consortium name="DOE Joint Genome Institute"/>
            <person name="Kuo A."/>
            <person name="Kohler A."/>
            <person name="Nagy L.G."/>
            <person name="Floudas D."/>
            <person name="Copeland A."/>
            <person name="Barry K.W."/>
            <person name="Cichocki N."/>
            <person name="Veneault-Fourrey C."/>
            <person name="LaButti K."/>
            <person name="Lindquist E.A."/>
            <person name="Lipzen A."/>
            <person name="Lundell T."/>
            <person name="Morin E."/>
            <person name="Murat C."/>
            <person name="Sun H."/>
            <person name="Tunlid A."/>
            <person name="Henrissat B."/>
            <person name="Grigoriev I.V."/>
            <person name="Hibbett D.S."/>
            <person name="Martin F."/>
            <person name="Nordberg H.P."/>
            <person name="Cantor M.N."/>
            <person name="Hua S.X."/>
        </authorList>
    </citation>
    <scope>NUCLEOTIDE SEQUENCE [LARGE SCALE GENOMIC DNA]</scope>
    <source>
        <strain evidence="2 3">LaAM-08-1</strain>
    </source>
</reference>
<keyword evidence="3" id="KW-1185">Reference proteome</keyword>
<reference evidence="3" key="2">
    <citation type="submission" date="2015-01" db="EMBL/GenBank/DDBJ databases">
        <title>Evolutionary Origins and Diversification of the Mycorrhizal Mutualists.</title>
        <authorList>
            <consortium name="DOE Joint Genome Institute"/>
            <consortium name="Mycorrhizal Genomics Consortium"/>
            <person name="Kohler A."/>
            <person name="Kuo A."/>
            <person name="Nagy L.G."/>
            <person name="Floudas D."/>
            <person name="Copeland A."/>
            <person name="Barry K.W."/>
            <person name="Cichocki N."/>
            <person name="Veneault-Fourrey C."/>
            <person name="LaButti K."/>
            <person name="Lindquist E.A."/>
            <person name="Lipzen A."/>
            <person name="Lundell T."/>
            <person name="Morin E."/>
            <person name="Murat C."/>
            <person name="Riley R."/>
            <person name="Ohm R."/>
            <person name="Sun H."/>
            <person name="Tunlid A."/>
            <person name="Henrissat B."/>
            <person name="Grigoriev I.V."/>
            <person name="Hibbett D.S."/>
            <person name="Martin F."/>
        </authorList>
    </citation>
    <scope>NUCLEOTIDE SEQUENCE [LARGE SCALE GENOMIC DNA]</scope>
    <source>
        <strain evidence="3">LaAM-08-1</strain>
    </source>
</reference>
<keyword evidence="1" id="KW-0472">Membrane</keyword>
<dbReference type="EMBL" id="KN838597">
    <property type="protein sequence ID" value="KIK02137.1"/>
    <property type="molecule type" value="Genomic_DNA"/>
</dbReference>
<protein>
    <submittedName>
        <fullName evidence="2">Uncharacterized protein</fullName>
    </submittedName>
</protein>
<gene>
    <name evidence="2" type="ORF">K443DRAFT_79266</name>
</gene>
<sequence length="80" mass="9279">MHTDHINTTPTLSAMINTMSILFFYHVNTTPTLSTTVYIIFLIFFLFFPNFLAILVLITIFETVHRPCEQYPNIVNSSLH</sequence>